<dbReference type="PANTHER" id="PTHR37520">
    <property type="entry name" value="INTRON-ENCODED DNA ENDONUCLEASE AI2A-RELATED"/>
    <property type="match status" value="1"/>
</dbReference>
<dbReference type="AlphaFoldDB" id="A0A1W6EGD8"/>
<evidence type="ECO:0000259" key="1">
    <source>
        <dbReference type="Pfam" id="PF00961"/>
    </source>
</evidence>
<dbReference type="SUPFAM" id="SSF55608">
    <property type="entry name" value="Homing endonucleases"/>
    <property type="match status" value="2"/>
</dbReference>
<reference evidence="2" key="1">
    <citation type="journal article" date="2017" name="Sci. Rep.">
        <title>Divergent copies of the large inverted repeat in the chloroplast genomes of ulvophycean green algae.</title>
        <authorList>
            <person name="Turmel M."/>
            <person name="Otis C."/>
            <person name="Lemieux C."/>
        </authorList>
    </citation>
    <scope>NUCLEOTIDE SEQUENCE</scope>
</reference>
<geneLocation type="chloroplast" evidence="2"/>
<evidence type="ECO:0000313" key="2">
    <source>
        <dbReference type="EMBL" id="ARK14455.1"/>
    </source>
</evidence>
<feature type="domain" description="Homing endonuclease LAGLIDADG" evidence="1">
    <location>
        <begin position="126"/>
        <end position="209"/>
    </location>
</feature>
<organism evidence="2">
    <name type="scientific">Sarcinofilum mucosum</name>
    <name type="common">Green alga</name>
    <name type="synonym">Pseudoschizomeris mucosa</name>
    <dbReference type="NCBI Taxonomy" id="141643"/>
    <lineage>
        <taxon>Eukaryota</taxon>
        <taxon>Viridiplantae</taxon>
        <taxon>Chlorophyta</taxon>
        <taxon>core chlorophytes</taxon>
        <taxon>Ulvophyceae</taxon>
        <taxon>OUU clade</taxon>
        <taxon>Ulotrichales</taxon>
        <taxon>Sarcinofilaceae</taxon>
        <taxon>Sarcinofilum</taxon>
    </lineage>
</organism>
<dbReference type="PANTHER" id="PTHR37520:SF1">
    <property type="entry name" value="INTRON-ENCODED DNA ENDONUCLEASE AI2A-RELATED"/>
    <property type="match status" value="1"/>
</dbReference>
<dbReference type="RefSeq" id="YP_009367463.1">
    <property type="nucleotide sequence ID" value="NC_034709.1"/>
</dbReference>
<dbReference type="GeneID" id="32884094"/>
<keyword evidence="2" id="KW-0934">Plastid</keyword>
<dbReference type="GO" id="GO:0004519">
    <property type="term" value="F:endonuclease activity"/>
    <property type="evidence" value="ECO:0007669"/>
    <property type="project" value="UniProtKB-KW"/>
</dbReference>
<dbReference type="Pfam" id="PF00961">
    <property type="entry name" value="LAGLIDADG_1"/>
    <property type="match status" value="1"/>
</dbReference>
<sequence>MTLSKLAKNSETWNQWFAGLVDADGCLLINSKGYMSLEVTMSILDEAALAAIKQKLEGSVKLRSKAGAFRYRLHHKTGMLTALTKLNGLCQSSIRLVQLKKLCEKSSPTLLFIPPSPLTLDTAWFSGFFDGHGSLTYSFTRQWPQLIISVSNKNAENCGLFRQTFGGVIRFDKRSNTYKWEIYKKEAIFFFYNYLKKYPLRSHKKKRVSLIPKFFQLREIQAYSQLKETKTYKAWLLFEKKWNPEQFYQKNFLEKI</sequence>
<accession>A0A1W6EGD8</accession>
<gene>
    <name evidence="2" type="primary">orf256</name>
</gene>
<dbReference type="InterPro" id="IPR027434">
    <property type="entry name" value="Homing_endonucl"/>
</dbReference>
<protein>
    <submittedName>
        <fullName evidence="2">Putative LAGLIDADG homing endonuclease</fullName>
    </submittedName>
</protein>
<dbReference type="EMBL" id="KY407656">
    <property type="protein sequence ID" value="ARK14455.1"/>
    <property type="molecule type" value="Genomic_DNA"/>
</dbReference>
<keyword evidence="2" id="KW-0255">Endonuclease</keyword>
<keyword evidence="2" id="KW-0150">Chloroplast</keyword>
<dbReference type="Gene3D" id="3.10.28.10">
    <property type="entry name" value="Homing endonucleases"/>
    <property type="match status" value="2"/>
</dbReference>
<proteinExistence type="predicted"/>
<dbReference type="InterPro" id="IPR004860">
    <property type="entry name" value="LAGLIDADG_dom"/>
</dbReference>
<keyword evidence="2" id="KW-0378">Hydrolase</keyword>
<name>A0A1W6EGD8_SARMC</name>
<keyword evidence="2" id="KW-0540">Nuclease</keyword>